<gene>
    <name evidence="2" type="ORF">GS399_03735</name>
</gene>
<dbReference type="Proteomes" id="UP000466586">
    <property type="component" value="Unassembled WGS sequence"/>
</dbReference>
<dbReference type="EMBL" id="WVHT01000002">
    <property type="protein sequence ID" value="MXV50071.1"/>
    <property type="molecule type" value="Genomic_DNA"/>
</dbReference>
<comment type="caution">
    <text evidence="2">The sequence shown here is derived from an EMBL/GenBank/DDBJ whole genome shotgun (WGS) entry which is preliminary data.</text>
</comment>
<keyword evidence="1" id="KW-0732">Signal</keyword>
<dbReference type="AlphaFoldDB" id="A0A7K1Y6N1"/>
<evidence type="ECO:0000256" key="1">
    <source>
        <dbReference type="SAM" id="SignalP"/>
    </source>
</evidence>
<feature type="chain" id="PRO_5029624037" evidence="1">
    <location>
        <begin position="21"/>
        <end position="165"/>
    </location>
</feature>
<evidence type="ECO:0000313" key="3">
    <source>
        <dbReference type="Proteomes" id="UP000466586"/>
    </source>
</evidence>
<accession>A0A7K1Y6N1</accession>
<proteinExistence type="predicted"/>
<protein>
    <submittedName>
        <fullName evidence="2">Uncharacterized protein</fullName>
    </submittedName>
</protein>
<feature type="signal peptide" evidence="1">
    <location>
        <begin position="1"/>
        <end position="20"/>
    </location>
</feature>
<dbReference type="RefSeq" id="WP_160843264.1">
    <property type="nucleotide sequence ID" value="NZ_WVHT01000002.1"/>
</dbReference>
<evidence type="ECO:0000313" key="2">
    <source>
        <dbReference type="EMBL" id="MXV50071.1"/>
    </source>
</evidence>
<keyword evidence="3" id="KW-1185">Reference proteome</keyword>
<reference evidence="2 3" key="1">
    <citation type="submission" date="2019-11" db="EMBL/GenBank/DDBJ databases">
        <title>Pedobacter sp. HMF7647 Genome sequencing and assembly.</title>
        <authorList>
            <person name="Kang H."/>
            <person name="Kim H."/>
            <person name="Joh K."/>
        </authorList>
    </citation>
    <scope>NUCLEOTIDE SEQUENCE [LARGE SCALE GENOMIC DNA]</scope>
    <source>
        <strain evidence="2 3">HMF7647</strain>
    </source>
</reference>
<name>A0A7K1Y6N1_9SPHI</name>
<sequence>MKRPAIILIYLTLLTSLSFGQSQSQVDSLLTALYDTKKSKDISTQKEATQIISFGDKVLPLLTKLFSDNTPTEINSECQGLKLTKGEVAIILADRIEIMPYALLTHIQNCSLEFCNDNPNLIEYYLNAIRRDGVEKFQNRYTDWLDSKDRKQWNPYLTNNKIKLK</sequence>
<organism evidence="2 3">
    <name type="scientific">Hufsiella arboris</name>
    <dbReference type="NCBI Taxonomy" id="2695275"/>
    <lineage>
        <taxon>Bacteria</taxon>
        <taxon>Pseudomonadati</taxon>
        <taxon>Bacteroidota</taxon>
        <taxon>Sphingobacteriia</taxon>
        <taxon>Sphingobacteriales</taxon>
        <taxon>Sphingobacteriaceae</taxon>
        <taxon>Hufsiella</taxon>
    </lineage>
</organism>